<dbReference type="Proteomes" id="UP000518605">
    <property type="component" value="Unassembled WGS sequence"/>
</dbReference>
<name>A0A7W5GC60_9BACL</name>
<organism evidence="1 2">
    <name type="scientific">Paenibacillus endophyticus</name>
    <dbReference type="NCBI Taxonomy" id="1294268"/>
    <lineage>
        <taxon>Bacteria</taxon>
        <taxon>Bacillati</taxon>
        <taxon>Bacillota</taxon>
        <taxon>Bacilli</taxon>
        <taxon>Bacillales</taxon>
        <taxon>Paenibacillaceae</taxon>
        <taxon>Paenibacillus</taxon>
    </lineage>
</organism>
<evidence type="ECO:0008006" key="3">
    <source>
        <dbReference type="Google" id="ProtNLM"/>
    </source>
</evidence>
<dbReference type="AlphaFoldDB" id="A0A7W5GC60"/>
<dbReference type="EMBL" id="JACHXW010000021">
    <property type="protein sequence ID" value="MBB3155034.1"/>
    <property type="molecule type" value="Genomic_DNA"/>
</dbReference>
<accession>A0A7W5GC60</accession>
<gene>
    <name evidence="1" type="ORF">FHS16_005141</name>
</gene>
<protein>
    <recommendedName>
        <fullName evidence="3">ATPase dynein-related AAA domain-containing protein</fullName>
    </recommendedName>
</protein>
<evidence type="ECO:0000313" key="1">
    <source>
        <dbReference type="EMBL" id="MBB3155034.1"/>
    </source>
</evidence>
<keyword evidence="2" id="KW-1185">Reference proteome</keyword>
<evidence type="ECO:0000313" key="2">
    <source>
        <dbReference type="Proteomes" id="UP000518605"/>
    </source>
</evidence>
<sequence>MNPATGIYQESDAGLTGLLVEAESNPEQLYMVIFDEMNLAQVEHWFSPFISLLELEKNKRLLQLYHPSVQCEYAYPSEVDIGDNIIFVGTVNFDETTKSFSQRLLDRANVITPRKLSFSEVWNMQQNQVSGRYETTRISKSVFREVWMNSSAGEISDLREEEAALMDLLHEALQKTDSQQGISFRVIRAIANYINNIPCLLDGSTVISRGDAWDIQLKQRVLSKLSGMEATIGTLVGIFHGENYEEGTLTGILQFAHSQRISSFEQSIELLKKKAKELTTHGYAN</sequence>
<comment type="caution">
    <text evidence="1">The sequence shown here is derived from an EMBL/GenBank/DDBJ whole genome shotgun (WGS) entry which is preliminary data.</text>
</comment>
<reference evidence="1 2" key="1">
    <citation type="submission" date="2020-08" db="EMBL/GenBank/DDBJ databases">
        <title>Genomic Encyclopedia of Type Strains, Phase III (KMG-III): the genomes of soil and plant-associated and newly described type strains.</title>
        <authorList>
            <person name="Whitman W."/>
        </authorList>
    </citation>
    <scope>NUCLEOTIDE SEQUENCE [LARGE SCALE GENOMIC DNA]</scope>
    <source>
        <strain evidence="1 2">CECT 8234</strain>
    </source>
</reference>
<proteinExistence type="predicted"/>
<dbReference type="RefSeq" id="WP_183569355.1">
    <property type="nucleotide sequence ID" value="NZ_CBCSLB010000020.1"/>
</dbReference>